<dbReference type="SUPFAM" id="SSF52218">
    <property type="entry name" value="Flavoproteins"/>
    <property type="match status" value="1"/>
</dbReference>
<dbReference type="PATRIC" id="fig|993692.3.peg.1333"/>
<dbReference type="InterPro" id="IPR003680">
    <property type="entry name" value="Flavodoxin_fold"/>
</dbReference>
<dbReference type="Pfam" id="PF02525">
    <property type="entry name" value="Flavodoxin_2"/>
    <property type="match status" value="1"/>
</dbReference>
<comment type="function">
    <text evidence="6">Also exhibits azoreductase activity. Catalyzes the reductive cleavage of the azo bond in aromatic azo compounds to the corresponding amines.</text>
</comment>
<evidence type="ECO:0000256" key="2">
    <source>
        <dbReference type="ARBA" id="ARBA00022643"/>
    </source>
</evidence>
<comment type="similarity">
    <text evidence="6">Belongs to the azoreductase type 1 family.</text>
</comment>
<comment type="catalytic activity">
    <reaction evidence="5">
        <text>N,N-dimethyl-1,4-phenylenediamine + anthranilate + 2 NAD(+) = 2-(4-dimethylaminophenyl)diazenylbenzoate + 2 NADH + 2 H(+)</text>
        <dbReference type="Rhea" id="RHEA:55872"/>
        <dbReference type="ChEBI" id="CHEBI:15378"/>
        <dbReference type="ChEBI" id="CHEBI:15783"/>
        <dbReference type="ChEBI" id="CHEBI:16567"/>
        <dbReference type="ChEBI" id="CHEBI:57540"/>
        <dbReference type="ChEBI" id="CHEBI:57945"/>
        <dbReference type="ChEBI" id="CHEBI:71579"/>
        <dbReference type="EC" id="1.7.1.17"/>
    </reaction>
    <physiologicalReaction direction="right-to-left" evidence="5">
        <dbReference type="Rhea" id="RHEA:55874"/>
    </physiologicalReaction>
</comment>
<feature type="domain" description="Flavodoxin-like fold" evidence="7">
    <location>
        <begin position="2"/>
        <end position="203"/>
    </location>
</feature>
<dbReference type="Proteomes" id="UP000051006">
    <property type="component" value="Unassembled WGS sequence"/>
</dbReference>
<keyword evidence="3 6" id="KW-0560">Oxidoreductase</keyword>
<reference evidence="8 9" key="1">
    <citation type="journal article" date="2015" name="Genome Announc.">
        <title>Expanding the biotechnology potential of lactobacilli through comparative genomics of 213 strains and associated genera.</title>
        <authorList>
            <person name="Sun Z."/>
            <person name="Harris H.M."/>
            <person name="McCann A."/>
            <person name="Guo C."/>
            <person name="Argimon S."/>
            <person name="Zhang W."/>
            <person name="Yang X."/>
            <person name="Jeffery I.B."/>
            <person name="Cooney J.C."/>
            <person name="Kagawa T.F."/>
            <person name="Liu W."/>
            <person name="Song Y."/>
            <person name="Salvetti E."/>
            <person name="Wrobel A."/>
            <person name="Rasinkangas P."/>
            <person name="Parkhill J."/>
            <person name="Rea M.C."/>
            <person name="O'Sullivan O."/>
            <person name="Ritari J."/>
            <person name="Douillard F.P."/>
            <person name="Paul Ross R."/>
            <person name="Yang R."/>
            <person name="Briner A.E."/>
            <person name="Felis G.E."/>
            <person name="de Vos W.M."/>
            <person name="Barrangou R."/>
            <person name="Klaenhammer T.R."/>
            <person name="Caufield P.W."/>
            <person name="Cui Y."/>
            <person name="Zhang H."/>
            <person name="O'Toole P.W."/>
        </authorList>
    </citation>
    <scope>NUCLEOTIDE SEQUENCE [LARGE SCALE GENOMIC DNA]</scope>
    <source>
        <strain evidence="8 9">DSM 24716</strain>
    </source>
</reference>
<dbReference type="InterPro" id="IPR023048">
    <property type="entry name" value="NADH:quinone_OxRdtase_FMN_depd"/>
</dbReference>
<keyword evidence="9" id="KW-1185">Reference proteome</keyword>
<keyword evidence="2 6" id="KW-0288">FMN</keyword>
<evidence type="ECO:0000313" key="8">
    <source>
        <dbReference type="EMBL" id="KRN98122.1"/>
    </source>
</evidence>
<dbReference type="EC" id="1.7.1.17" evidence="6"/>
<dbReference type="GO" id="GO:0016652">
    <property type="term" value="F:oxidoreductase activity, acting on NAD(P)H as acceptor"/>
    <property type="evidence" value="ECO:0007669"/>
    <property type="project" value="UniProtKB-UniRule"/>
</dbReference>
<sequence length="208" mass="23945">MIYAHPETAKGSATHELYRHFIHSYKRKNPNDEIIVHNVSEYMPFPLNKFAVSIYNKDLAKSSLNPDEERFQGSRQLWINEFMSADKYVFVNPMYNLFIPAEMKSYIDMVMQARQTFHYDQTGNSIGDLHHKKAIHLQASGSCYRTQNCITDPIIKDLGDQYLGMVLHRMGVDDFSGVFAEGMDYDPINAIEILDNAYAKAEEAGQEF</sequence>
<comment type="catalytic activity">
    <reaction evidence="6">
        <text>2 a quinone + NADH + H(+) = 2 a 1,4-benzosemiquinone + NAD(+)</text>
        <dbReference type="Rhea" id="RHEA:65952"/>
        <dbReference type="ChEBI" id="CHEBI:15378"/>
        <dbReference type="ChEBI" id="CHEBI:57540"/>
        <dbReference type="ChEBI" id="CHEBI:57945"/>
        <dbReference type="ChEBI" id="CHEBI:132124"/>
        <dbReference type="ChEBI" id="CHEBI:134225"/>
    </reaction>
</comment>
<keyword evidence="4 6" id="KW-0520">NAD</keyword>
<evidence type="ECO:0000259" key="7">
    <source>
        <dbReference type="Pfam" id="PF02525"/>
    </source>
</evidence>
<accession>A0A0R2LFV7</accession>
<dbReference type="InterPro" id="IPR050104">
    <property type="entry name" value="FMN-dep_NADH:Q_OxRdtase_AzoR1"/>
</dbReference>
<comment type="function">
    <text evidence="6">Quinone reductase that provides resistance to thiol-specific stress caused by electrophilic quinones.</text>
</comment>
<dbReference type="AlphaFoldDB" id="A0A0R2LFV7"/>
<proteinExistence type="inferred from homology"/>
<evidence type="ECO:0000256" key="1">
    <source>
        <dbReference type="ARBA" id="ARBA00022630"/>
    </source>
</evidence>
<dbReference type="GO" id="GO:0010181">
    <property type="term" value="F:FMN binding"/>
    <property type="evidence" value="ECO:0007669"/>
    <property type="project" value="UniProtKB-UniRule"/>
</dbReference>
<comment type="cofactor">
    <cofactor evidence="6">
        <name>FMN</name>
        <dbReference type="ChEBI" id="CHEBI:58210"/>
    </cofactor>
    <text evidence="6">Binds 1 FMN per subunit.</text>
</comment>
<gene>
    <name evidence="6" type="primary">azoR</name>
    <name evidence="8" type="ORF">IV57_GL001313</name>
</gene>
<dbReference type="GO" id="GO:0016655">
    <property type="term" value="F:oxidoreductase activity, acting on NAD(P)H, quinone or similar compound as acceptor"/>
    <property type="evidence" value="ECO:0007669"/>
    <property type="project" value="InterPro"/>
</dbReference>
<dbReference type="PANTHER" id="PTHR43741">
    <property type="entry name" value="FMN-DEPENDENT NADH-AZOREDUCTASE 1"/>
    <property type="match status" value="1"/>
</dbReference>
<dbReference type="Gene3D" id="3.40.50.360">
    <property type="match status" value="1"/>
</dbReference>
<dbReference type="STRING" id="993692.IV57_GL001313"/>
<comment type="caution">
    <text evidence="6">Lacks conserved residue(s) required for the propagation of feature annotation.</text>
</comment>
<protein>
    <recommendedName>
        <fullName evidence="6">FMN dependent NADH:quinone oxidoreductase</fullName>
        <ecNumber evidence="6">1.6.5.-</ecNumber>
    </recommendedName>
    <alternativeName>
        <fullName evidence="6">Azo-dye reductase</fullName>
    </alternativeName>
    <alternativeName>
        <fullName evidence="6">FMN-dependent NADH-azo compound oxidoreductase</fullName>
    </alternativeName>
    <alternativeName>
        <fullName evidence="6">FMN-dependent NADH-azoreductase</fullName>
        <ecNumber evidence="6">1.7.1.17</ecNumber>
    </alternativeName>
</protein>
<dbReference type="PANTHER" id="PTHR43741:SF7">
    <property type="entry name" value="FMN-DEPENDENT NADH:QUINONE OXIDOREDUCTASE"/>
    <property type="match status" value="1"/>
</dbReference>
<comment type="subunit">
    <text evidence="6">Homodimer.</text>
</comment>
<evidence type="ECO:0000256" key="5">
    <source>
        <dbReference type="ARBA" id="ARBA00048542"/>
    </source>
</evidence>
<evidence type="ECO:0000256" key="3">
    <source>
        <dbReference type="ARBA" id="ARBA00023002"/>
    </source>
</evidence>
<evidence type="ECO:0000256" key="6">
    <source>
        <dbReference type="HAMAP-Rule" id="MF_01216"/>
    </source>
</evidence>
<dbReference type="EMBL" id="JQCF01000026">
    <property type="protein sequence ID" value="KRN98122.1"/>
    <property type="molecule type" value="Genomic_DNA"/>
</dbReference>
<organism evidence="8 9">
    <name type="scientific">Companilactobacillus kimchiensis</name>
    <dbReference type="NCBI Taxonomy" id="993692"/>
    <lineage>
        <taxon>Bacteria</taxon>
        <taxon>Bacillati</taxon>
        <taxon>Bacillota</taxon>
        <taxon>Bacilli</taxon>
        <taxon>Lactobacillales</taxon>
        <taxon>Lactobacillaceae</taxon>
        <taxon>Companilactobacillus</taxon>
    </lineage>
</organism>
<dbReference type="InterPro" id="IPR029039">
    <property type="entry name" value="Flavoprotein-like_sf"/>
</dbReference>
<dbReference type="EC" id="1.6.5.-" evidence="6"/>
<evidence type="ECO:0000256" key="4">
    <source>
        <dbReference type="ARBA" id="ARBA00023027"/>
    </source>
</evidence>
<name>A0A0R2LFV7_9LACO</name>
<dbReference type="GO" id="GO:0009055">
    <property type="term" value="F:electron transfer activity"/>
    <property type="evidence" value="ECO:0007669"/>
    <property type="project" value="UniProtKB-UniRule"/>
</dbReference>
<keyword evidence="1 6" id="KW-0285">Flavoprotein</keyword>
<comment type="caution">
    <text evidence="8">The sequence shown here is derived from an EMBL/GenBank/DDBJ whole genome shotgun (WGS) entry which is preliminary data.</text>
</comment>
<feature type="binding site" evidence="6">
    <location>
        <begin position="94"/>
        <end position="97"/>
    </location>
    <ligand>
        <name>FMN</name>
        <dbReference type="ChEBI" id="CHEBI:58210"/>
    </ligand>
</feature>
<dbReference type="HAMAP" id="MF_01216">
    <property type="entry name" value="Azoreductase_type1"/>
    <property type="match status" value="1"/>
</dbReference>
<evidence type="ECO:0000313" key="9">
    <source>
        <dbReference type="Proteomes" id="UP000051006"/>
    </source>
</evidence>